<dbReference type="EMBL" id="JANQDX010000012">
    <property type="protein sequence ID" value="KAL0915238.1"/>
    <property type="molecule type" value="Genomic_DNA"/>
</dbReference>
<keyword evidence="3" id="KW-1185">Reference proteome</keyword>
<dbReference type="AlphaFoldDB" id="A0ABD0UYR8"/>
<evidence type="ECO:0000256" key="1">
    <source>
        <dbReference type="SAM" id="MobiDB-lite"/>
    </source>
</evidence>
<reference evidence="2 3" key="1">
    <citation type="journal article" date="2024" name="Plant Biotechnol. J.">
        <title>Dendrobium thyrsiflorum genome and its molecular insights into genes involved in important horticultural traits.</title>
        <authorList>
            <person name="Chen B."/>
            <person name="Wang J.Y."/>
            <person name="Zheng P.J."/>
            <person name="Li K.L."/>
            <person name="Liang Y.M."/>
            <person name="Chen X.F."/>
            <person name="Zhang C."/>
            <person name="Zhao X."/>
            <person name="He X."/>
            <person name="Zhang G.Q."/>
            <person name="Liu Z.J."/>
            <person name="Xu Q."/>
        </authorList>
    </citation>
    <scope>NUCLEOTIDE SEQUENCE [LARGE SCALE GENOMIC DNA]</scope>
    <source>
        <strain evidence="2">GZMU011</strain>
    </source>
</reference>
<name>A0ABD0UYR8_DENTH</name>
<feature type="compositionally biased region" description="Basic and acidic residues" evidence="1">
    <location>
        <begin position="37"/>
        <end position="55"/>
    </location>
</feature>
<organism evidence="2 3">
    <name type="scientific">Dendrobium thyrsiflorum</name>
    <name type="common">Pinecone-like raceme dendrobium</name>
    <name type="synonym">Orchid</name>
    <dbReference type="NCBI Taxonomy" id="117978"/>
    <lineage>
        <taxon>Eukaryota</taxon>
        <taxon>Viridiplantae</taxon>
        <taxon>Streptophyta</taxon>
        <taxon>Embryophyta</taxon>
        <taxon>Tracheophyta</taxon>
        <taxon>Spermatophyta</taxon>
        <taxon>Magnoliopsida</taxon>
        <taxon>Liliopsida</taxon>
        <taxon>Asparagales</taxon>
        <taxon>Orchidaceae</taxon>
        <taxon>Epidendroideae</taxon>
        <taxon>Malaxideae</taxon>
        <taxon>Dendrobiinae</taxon>
        <taxon>Dendrobium</taxon>
    </lineage>
</organism>
<evidence type="ECO:0000313" key="2">
    <source>
        <dbReference type="EMBL" id="KAL0915238.1"/>
    </source>
</evidence>
<comment type="caution">
    <text evidence="2">The sequence shown here is derived from an EMBL/GenBank/DDBJ whole genome shotgun (WGS) entry which is preliminary data.</text>
</comment>
<evidence type="ECO:0000313" key="3">
    <source>
        <dbReference type="Proteomes" id="UP001552299"/>
    </source>
</evidence>
<feature type="compositionally biased region" description="Polar residues" evidence="1">
    <location>
        <begin position="56"/>
        <end position="68"/>
    </location>
</feature>
<feature type="region of interest" description="Disordered" evidence="1">
    <location>
        <begin position="1"/>
        <end position="68"/>
    </location>
</feature>
<protein>
    <submittedName>
        <fullName evidence="2">Uncharacterized protein</fullName>
    </submittedName>
</protein>
<sequence>MVELGKTTDELETTVLDGERDYELRMTNLDGEALDNDGPRDDGRNDEGRARERSSRLSSMSPLDMKTS</sequence>
<gene>
    <name evidence="2" type="ORF">M5K25_015640</name>
</gene>
<dbReference type="Proteomes" id="UP001552299">
    <property type="component" value="Unassembled WGS sequence"/>
</dbReference>
<accession>A0ABD0UYR8</accession>
<proteinExistence type="predicted"/>